<sequence>MEEENLLCSKICRVKKCELPRIYKEGLLVTISPVACPCQNRQFLLQAEPAGWIERKHFFSSFFNFCGL</sequence>
<reference evidence="1" key="1">
    <citation type="journal article" date="2023" name="bioRxiv">
        <title>Improved chromosome-level genome assembly for marigold (Tagetes erecta).</title>
        <authorList>
            <person name="Jiang F."/>
            <person name="Yuan L."/>
            <person name="Wang S."/>
            <person name="Wang H."/>
            <person name="Xu D."/>
            <person name="Wang A."/>
            <person name="Fan W."/>
        </authorList>
    </citation>
    <scope>NUCLEOTIDE SEQUENCE</scope>
    <source>
        <strain evidence="1">WSJ</strain>
        <tissue evidence="1">Leaf</tissue>
    </source>
</reference>
<keyword evidence="2" id="KW-1185">Reference proteome</keyword>
<comment type="caution">
    <text evidence="1">The sequence shown here is derived from an EMBL/GenBank/DDBJ whole genome shotgun (WGS) entry which is preliminary data.</text>
</comment>
<accession>A0AAD8L8D3</accession>
<name>A0AAD8L8D3_TARER</name>
<dbReference type="EMBL" id="JAUHHV010000001">
    <property type="protein sequence ID" value="KAK1434546.1"/>
    <property type="molecule type" value="Genomic_DNA"/>
</dbReference>
<evidence type="ECO:0000313" key="2">
    <source>
        <dbReference type="Proteomes" id="UP001229421"/>
    </source>
</evidence>
<dbReference type="Proteomes" id="UP001229421">
    <property type="component" value="Unassembled WGS sequence"/>
</dbReference>
<gene>
    <name evidence="1" type="ORF">QVD17_00293</name>
</gene>
<proteinExistence type="predicted"/>
<organism evidence="1 2">
    <name type="scientific">Tagetes erecta</name>
    <name type="common">African marigold</name>
    <dbReference type="NCBI Taxonomy" id="13708"/>
    <lineage>
        <taxon>Eukaryota</taxon>
        <taxon>Viridiplantae</taxon>
        <taxon>Streptophyta</taxon>
        <taxon>Embryophyta</taxon>
        <taxon>Tracheophyta</taxon>
        <taxon>Spermatophyta</taxon>
        <taxon>Magnoliopsida</taxon>
        <taxon>eudicotyledons</taxon>
        <taxon>Gunneridae</taxon>
        <taxon>Pentapetalae</taxon>
        <taxon>asterids</taxon>
        <taxon>campanulids</taxon>
        <taxon>Asterales</taxon>
        <taxon>Asteraceae</taxon>
        <taxon>Asteroideae</taxon>
        <taxon>Heliantheae alliance</taxon>
        <taxon>Tageteae</taxon>
        <taxon>Tagetes</taxon>
    </lineage>
</organism>
<evidence type="ECO:0000313" key="1">
    <source>
        <dbReference type="EMBL" id="KAK1434546.1"/>
    </source>
</evidence>
<protein>
    <submittedName>
        <fullName evidence="1">Uncharacterized protein</fullName>
    </submittedName>
</protein>
<dbReference type="AlphaFoldDB" id="A0AAD8L8D3"/>